<accession>Q4TCC6</accession>
<evidence type="ECO:0000313" key="1">
    <source>
        <dbReference type="EMBL" id="CAF89456.1"/>
    </source>
</evidence>
<reference evidence="1" key="2">
    <citation type="submission" date="2004-02" db="EMBL/GenBank/DDBJ databases">
        <authorList>
            <consortium name="Genoscope"/>
            <consortium name="Whitehead Institute Centre for Genome Research"/>
        </authorList>
    </citation>
    <scope>NUCLEOTIDE SEQUENCE</scope>
</reference>
<dbReference type="AlphaFoldDB" id="Q4TCC6"/>
<organism evidence="1">
    <name type="scientific">Tetraodon nigroviridis</name>
    <name type="common">Spotted green pufferfish</name>
    <name type="synonym">Chelonodon nigroviridis</name>
    <dbReference type="NCBI Taxonomy" id="99883"/>
    <lineage>
        <taxon>Eukaryota</taxon>
        <taxon>Metazoa</taxon>
        <taxon>Chordata</taxon>
        <taxon>Craniata</taxon>
        <taxon>Vertebrata</taxon>
        <taxon>Euteleostomi</taxon>
        <taxon>Actinopterygii</taxon>
        <taxon>Neopterygii</taxon>
        <taxon>Teleostei</taxon>
        <taxon>Neoteleostei</taxon>
        <taxon>Acanthomorphata</taxon>
        <taxon>Eupercaria</taxon>
        <taxon>Tetraodontiformes</taxon>
        <taxon>Tetradontoidea</taxon>
        <taxon>Tetraodontidae</taxon>
        <taxon>Tetraodon</taxon>
    </lineage>
</organism>
<sequence length="104" mass="11965">AKERSSVPQLTDFDIPTSFWYELKSLTDALMDNLNLSVTDAAASAVFQTMLTVCHRKRPKLCKQLLKRIMEYLSSRSAAPGVRSEFTLMQLRTAFCFKVLFLYY</sequence>
<feature type="non-terminal residue" evidence="1">
    <location>
        <position position="1"/>
    </location>
</feature>
<name>Q4TCC6_TETNG</name>
<protein>
    <submittedName>
        <fullName evidence="1">(spotted green pufferfish) hypothetical protein</fullName>
    </submittedName>
</protein>
<comment type="caution">
    <text evidence="1">The sequence shown here is derived from an EMBL/GenBank/DDBJ whole genome shotgun (WGS) entry which is preliminary data.</text>
</comment>
<dbReference type="KEGG" id="tng:GSTEN00003370G001"/>
<proteinExistence type="predicted"/>
<gene>
    <name evidence="1" type="ORF">GSTENG00003370001</name>
</gene>
<dbReference type="OrthoDB" id="9987665at2759"/>
<dbReference type="EMBL" id="CAAE01006996">
    <property type="protein sequence ID" value="CAF89456.1"/>
    <property type="molecule type" value="Genomic_DNA"/>
</dbReference>
<reference evidence="1" key="1">
    <citation type="journal article" date="2004" name="Nature">
        <title>Genome duplication in the teleost fish Tetraodon nigroviridis reveals the early vertebrate proto-karyotype.</title>
        <authorList>
            <person name="Jaillon O."/>
            <person name="Aury J.-M."/>
            <person name="Brunet F."/>
            <person name="Petit J.-L."/>
            <person name="Stange-Thomann N."/>
            <person name="Mauceli E."/>
            <person name="Bouneau L."/>
            <person name="Fischer C."/>
            <person name="Ozouf-Costaz C."/>
            <person name="Bernot A."/>
            <person name="Nicaud S."/>
            <person name="Jaffe D."/>
            <person name="Fisher S."/>
            <person name="Lutfalla G."/>
            <person name="Dossat C."/>
            <person name="Segurens B."/>
            <person name="Dasilva C."/>
            <person name="Salanoubat M."/>
            <person name="Levy M."/>
            <person name="Boudet N."/>
            <person name="Castellano S."/>
            <person name="Anthouard V."/>
            <person name="Jubin C."/>
            <person name="Castelli V."/>
            <person name="Katinka M."/>
            <person name="Vacherie B."/>
            <person name="Biemont C."/>
            <person name="Skalli Z."/>
            <person name="Cattolico L."/>
            <person name="Poulain J."/>
            <person name="De Berardinis V."/>
            <person name="Cruaud C."/>
            <person name="Duprat S."/>
            <person name="Brottier P."/>
            <person name="Coutanceau J.-P."/>
            <person name="Gouzy J."/>
            <person name="Parra G."/>
            <person name="Lardier G."/>
            <person name="Chapple C."/>
            <person name="McKernan K.J."/>
            <person name="McEwan P."/>
            <person name="Bosak S."/>
            <person name="Kellis M."/>
            <person name="Volff J.-N."/>
            <person name="Guigo R."/>
            <person name="Zody M.C."/>
            <person name="Mesirov J."/>
            <person name="Lindblad-Toh K."/>
            <person name="Birren B."/>
            <person name="Nusbaum C."/>
            <person name="Kahn D."/>
            <person name="Robinson-Rechavi M."/>
            <person name="Laudet V."/>
            <person name="Schachter V."/>
            <person name="Quetier F."/>
            <person name="Saurin W."/>
            <person name="Scarpelli C."/>
            <person name="Wincker P."/>
            <person name="Lander E.S."/>
            <person name="Weissenbach J."/>
            <person name="Roest Crollius H."/>
        </authorList>
    </citation>
    <scope>NUCLEOTIDE SEQUENCE [LARGE SCALE GENOMIC DNA]</scope>
</reference>